<dbReference type="PROSITE" id="PS51387">
    <property type="entry name" value="FAD_PCMH"/>
    <property type="match status" value="1"/>
</dbReference>
<evidence type="ECO:0000313" key="8">
    <source>
        <dbReference type="Proteomes" id="UP000307380"/>
    </source>
</evidence>
<dbReference type="SUPFAM" id="SSF56176">
    <property type="entry name" value="FAD-binding/transporter-associated domain-like"/>
    <property type="match status" value="1"/>
</dbReference>
<dbReference type="Pfam" id="PF08031">
    <property type="entry name" value="BBE"/>
    <property type="match status" value="1"/>
</dbReference>
<organism evidence="7 8">
    <name type="scientific">Orlajensenia flava</name>
    <dbReference type="NCBI Taxonomy" id="2565934"/>
    <lineage>
        <taxon>Bacteria</taxon>
        <taxon>Bacillati</taxon>
        <taxon>Actinomycetota</taxon>
        <taxon>Actinomycetes</taxon>
        <taxon>Micrococcales</taxon>
        <taxon>Microbacteriaceae</taxon>
        <taxon>Orlajensenia</taxon>
    </lineage>
</organism>
<evidence type="ECO:0000256" key="5">
    <source>
        <dbReference type="ARBA" id="ARBA00023002"/>
    </source>
</evidence>
<dbReference type="Gene3D" id="3.30.43.10">
    <property type="entry name" value="Uridine Diphospho-n-acetylenolpyruvylglucosamine Reductase, domain 2"/>
    <property type="match status" value="1"/>
</dbReference>
<protein>
    <submittedName>
        <fullName evidence="7">FAD-binding oxidoreductase</fullName>
    </submittedName>
</protein>
<evidence type="ECO:0000256" key="3">
    <source>
        <dbReference type="ARBA" id="ARBA00022630"/>
    </source>
</evidence>
<feature type="domain" description="FAD-binding PCMH-type" evidence="6">
    <location>
        <begin position="93"/>
        <end position="271"/>
    </location>
</feature>
<keyword evidence="5" id="KW-0560">Oxidoreductase</keyword>
<reference evidence="7 8" key="1">
    <citation type="submission" date="2019-04" db="EMBL/GenBank/DDBJ databases">
        <authorList>
            <person name="Jiang L."/>
        </authorList>
    </citation>
    <scope>NUCLEOTIDE SEQUENCE [LARGE SCALE GENOMIC DNA]</scope>
    <source>
        <strain evidence="7 8">YIM 131861</strain>
    </source>
</reference>
<dbReference type="InterPro" id="IPR050416">
    <property type="entry name" value="FAD-linked_Oxidoreductase"/>
</dbReference>
<dbReference type="PANTHER" id="PTHR42973:SF39">
    <property type="entry name" value="FAD-BINDING PCMH-TYPE DOMAIN-CONTAINING PROTEIN"/>
    <property type="match status" value="1"/>
</dbReference>
<dbReference type="InterPro" id="IPR016167">
    <property type="entry name" value="FAD-bd_PCMH_sub1"/>
</dbReference>
<proteinExistence type="inferred from homology"/>
<dbReference type="PANTHER" id="PTHR42973">
    <property type="entry name" value="BINDING OXIDOREDUCTASE, PUTATIVE (AFU_ORTHOLOGUE AFUA_1G17690)-RELATED"/>
    <property type="match status" value="1"/>
</dbReference>
<keyword evidence="3" id="KW-0285">Flavoprotein</keyword>
<keyword evidence="8" id="KW-1185">Reference proteome</keyword>
<evidence type="ECO:0000256" key="2">
    <source>
        <dbReference type="ARBA" id="ARBA00005466"/>
    </source>
</evidence>
<dbReference type="InterPro" id="IPR006093">
    <property type="entry name" value="Oxy_OxRdtase_FAD_BS"/>
</dbReference>
<gene>
    <name evidence="7" type="ORF">E6C70_10715</name>
</gene>
<dbReference type="GO" id="GO:0016491">
    <property type="term" value="F:oxidoreductase activity"/>
    <property type="evidence" value="ECO:0007669"/>
    <property type="project" value="UniProtKB-KW"/>
</dbReference>
<comment type="cofactor">
    <cofactor evidence="1">
        <name>FAD</name>
        <dbReference type="ChEBI" id="CHEBI:57692"/>
    </cofactor>
</comment>
<dbReference type="InterPro" id="IPR036318">
    <property type="entry name" value="FAD-bd_PCMH-like_sf"/>
</dbReference>
<dbReference type="GO" id="GO:0071949">
    <property type="term" value="F:FAD binding"/>
    <property type="evidence" value="ECO:0007669"/>
    <property type="project" value="InterPro"/>
</dbReference>
<name>A0A4S4FTB6_9MICO</name>
<sequence length="533" mass="54553">MVPVGEGSDEVEPDQRAISSVISRRSLIAGATGAGVLLLTGCTYPQPDPPNTSRPPAGEPDWDALRSQVTGSLLLPADDAFATAKLTENPRFDQAEPLAILQVATAADVSAALSFARKYQLPVALRAGGHNYVGWSAGGAAGSGVPASFVISTAALDAVQLSADGSSVTVGAGASLAQVYDTVGAAGRAIAGGSCATVGVTGLTLGGGVGVLVRSFGLACDQLTQVQLVTADGAVHTADASRDEDLFWASRGGGGGVLGVVTSLTFTTRAAPSVTQWHYSYSFEDAAAVVTSWQSWTASADPRIWSTLKLLGGLAKHPSGPSVGISGTWTGPADQLSAQLAPLLSGLPAPTDHSSVTRSYRDSMMDYAGCLGTPIAQCTTGAGGVLVRESSSGSSSMGYVALDAAGIADLLAQVQVAQDVAGIREGGISMDALGGVVADLAPDATAFPHRSALYSVQYTGTFDDGTDPGPIDAYVRGFRATMTPHWGDHAYVNYPDASLTDPDAAYFGDNLPRLRNIKKKYDPTGFFTQPQSY</sequence>
<dbReference type="Pfam" id="PF01565">
    <property type="entry name" value="FAD_binding_4"/>
    <property type="match status" value="1"/>
</dbReference>
<dbReference type="PROSITE" id="PS00862">
    <property type="entry name" value="OX2_COVAL_FAD"/>
    <property type="match status" value="1"/>
</dbReference>
<dbReference type="InterPro" id="IPR016166">
    <property type="entry name" value="FAD-bd_PCMH"/>
</dbReference>
<evidence type="ECO:0000256" key="1">
    <source>
        <dbReference type="ARBA" id="ARBA00001974"/>
    </source>
</evidence>
<dbReference type="Gene3D" id="3.30.465.10">
    <property type="match status" value="1"/>
</dbReference>
<evidence type="ECO:0000256" key="4">
    <source>
        <dbReference type="ARBA" id="ARBA00022827"/>
    </source>
</evidence>
<accession>A0A4S4FTB6</accession>
<dbReference type="Gene3D" id="3.40.462.20">
    <property type="match status" value="1"/>
</dbReference>
<dbReference type="InterPro" id="IPR006094">
    <property type="entry name" value="Oxid_FAD_bind_N"/>
</dbReference>
<dbReference type="InterPro" id="IPR016169">
    <property type="entry name" value="FAD-bd_PCMH_sub2"/>
</dbReference>
<dbReference type="EMBL" id="SSSN01000007">
    <property type="protein sequence ID" value="THG33903.1"/>
    <property type="molecule type" value="Genomic_DNA"/>
</dbReference>
<comment type="caution">
    <text evidence="7">The sequence shown here is derived from an EMBL/GenBank/DDBJ whole genome shotgun (WGS) entry which is preliminary data.</text>
</comment>
<dbReference type="Proteomes" id="UP000307380">
    <property type="component" value="Unassembled WGS sequence"/>
</dbReference>
<comment type="similarity">
    <text evidence="2">Belongs to the oxygen-dependent FAD-linked oxidoreductase family.</text>
</comment>
<dbReference type="OrthoDB" id="9775082at2"/>
<dbReference type="AlphaFoldDB" id="A0A4S4FTB6"/>
<keyword evidence="4" id="KW-0274">FAD</keyword>
<evidence type="ECO:0000259" key="6">
    <source>
        <dbReference type="PROSITE" id="PS51387"/>
    </source>
</evidence>
<dbReference type="InterPro" id="IPR012951">
    <property type="entry name" value="BBE"/>
</dbReference>
<evidence type="ECO:0000313" key="7">
    <source>
        <dbReference type="EMBL" id="THG33903.1"/>
    </source>
</evidence>